<dbReference type="EMBL" id="GBRH01164254">
    <property type="protein sequence ID" value="JAE33642.1"/>
    <property type="molecule type" value="Transcribed_RNA"/>
</dbReference>
<proteinExistence type="predicted"/>
<reference evidence="1" key="1">
    <citation type="submission" date="2014-09" db="EMBL/GenBank/DDBJ databases">
        <authorList>
            <person name="Magalhaes I.L.F."/>
            <person name="Oliveira U."/>
            <person name="Santos F.R."/>
            <person name="Vidigal T.H.D.A."/>
            <person name="Brescovit A.D."/>
            <person name="Santos A.J."/>
        </authorList>
    </citation>
    <scope>NUCLEOTIDE SEQUENCE</scope>
    <source>
        <tissue evidence="1">Shoot tissue taken approximately 20 cm above the soil surface</tissue>
    </source>
</reference>
<dbReference type="AlphaFoldDB" id="A0A0A9HA95"/>
<accession>A0A0A9HA95</accession>
<evidence type="ECO:0000313" key="1">
    <source>
        <dbReference type="EMBL" id="JAE33642.1"/>
    </source>
</evidence>
<reference evidence="1" key="2">
    <citation type="journal article" date="2015" name="Data Brief">
        <title>Shoot transcriptome of the giant reed, Arundo donax.</title>
        <authorList>
            <person name="Barrero R.A."/>
            <person name="Guerrero F.D."/>
            <person name="Moolhuijzen P."/>
            <person name="Goolsby J.A."/>
            <person name="Tidwell J."/>
            <person name="Bellgard S.E."/>
            <person name="Bellgard M.I."/>
        </authorList>
    </citation>
    <scope>NUCLEOTIDE SEQUENCE</scope>
    <source>
        <tissue evidence="1">Shoot tissue taken approximately 20 cm above the soil surface</tissue>
    </source>
</reference>
<organism evidence="1">
    <name type="scientific">Arundo donax</name>
    <name type="common">Giant reed</name>
    <name type="synonym">Donax arundinaceus</name>
    <dbReference type="NCBI Taxonomy" id="35708"/>
    <lineage>
        <taxon>Eukaryota</taxon>
        <taxon>Viridiplantae</taxon>
        <taxon>Streptophyta</taxon>
        <taxon>Embryophyta</taxon>
        <taxon>Tracheophyta</taxon>
        <taxon>Spermatophyta</taxon>
        <taxon>Magnoliopsida</taxon>
        <taxon>Liliopsida</taxon>
        <taxon>Poales</taxon>
        <taxon>Poaceae</taxon>
        <taxon>PACMAD clade</taxon>
        <taxon>Arundinoideae</taxon>
        <taxon>Arundineae</taxon>
        <taxon>Arundo</taxon>
    </lineage>
</organism>
<name>A0A0A9HA95_ARUDO</name>
<sequence length="49" mass="5745">MESLPQIKTTARMVIGFQIYIYMLKPKTMQKPIPNKLRENSCLIFSIQT</sequence>
<protein>
    <submittedName>
        <fullName evidence="1">Uncharacterized protein</fullName>
    </submittedName>
</protein>